<dbReference type="InterPro" id="IPR018964">
    <property type="entry name" value="Phage_phiJL001_Gp84_C"/>
</dbReference>
<gene>
    <name evidence="2" type="ORF">RPE78_13545</name>
</gene>
<sequence length="296" mass="32593">MSYSAQFQAHLDTKATTIARAWAVTRQDGIVMGFTDHDRPLAFAGLTFQPETGMSASALGQSSGLSVDNFEVVAALRADAITEDDIRAGRYDGAELRSWLVNWADTSEHALIFRGHLGELTRNDGAFQAELRGLSDRLNNQVGRVYHPACSAVLGDGKCRFDPLQAGYFVELAVEECEGATRFSWQSLTGFEDRWFERGLLTVLDGAAAGLSGAVKFDRLAQDGRRVIELWQSLRAELVAGDRVRIVAGCDRRAETCRLKFDNFVNFRGFPHIPGEDWLVSYPVSGGNYDGGSLFR</sequence>
<protein>
    <submittedName>
        <fullName evidence="2">DUF2163 domain-containing protein</fullName>
    </submittedName>
</protein>
<evidence type="ECO:0000313" key="3">
    <source>
        <dbReference type="Proteomes" id="UP001623290"/>
    </source>
</evidence>
<dbReference type="Pfam" id="PF09931">
    <property type="entry name" value="Phage_phiJL001_Gp84_N"/>
    <property type="match status" value="1"/>
</dbReference>
<dbReference type="InterPro" id="IPR011928">
    <property type="entry name" value="Phage_phiJL001_Gp84"/>
</dbReference>
<accession>A0ABZ1E1U7</accession>
<name>A0ABZ1E1U7_9RHOB</name>
<evidence type="ECO:0000259" key="1">
    <source>
        <dbReference type="Pfam" id="PF09356"/>
    </source>
</evidence>
<dbReference type="Pfam" id="PF09356">
    <property type="entry name" value="Phage_BR0599"/>
    <property type="match status" value="1"/>
</dbReference>
<reference evidence="2 3" key="1">
    <citation type="submission" date="2023-09" db="EMBL/GenBank/DDBJ databases">
        <title>Thioclava shenzhenensis sp. nov., a multidrug resistant bacteria-antagonizing species isolated from coastal seawater.</title>
        <authorList>
            <person name="Long M."/>
        </authorList>
    </citation>
    <scope>NUCLEOTIDE SEQUENCE [LARGE SCALE GENOMIC DNA]</scope>
    <source>
        <strain evidence="2 3">FTW29</strain>
    </source>
</reference>
<dbReference type="EMBL" id="CP135443">
    <property type="protein sequence ID" value="WRY33682.1"/>
    <property type="molecule type" value="Genomic_DNA"/>
</dbReference>
<feature type="domain" description="Bacteriophage phiJL001 Gp84 C-terminal" evidence="1">
    <location>
        <begin position="194"/>
        <end position="277"/>
    </location>
</feature>
<dbReference type="RefSeq" id="WP_339107454.1">
    <property type="nucleotide sequence ID" value="NZ_CP135443.1"/>
</dbReference>
<evidence type="ECO:0000313" key="2">
    <source>
        <dbReference type="EMBL" id="WRY33682.1"/>
    </source>
</evidence>
<proteinExistence type="predicted"/>
<dbReference type="NCBIfam" id="TIGR02218">
    <property type="entry name" value="phg_TIGR02218"/>
    <property type="match status" value="1"/>
</dbReference>
<organism evidence="2 3">
    <name type="scientific">Thioclava litoralis</name>
    <dbReference type="NCBI Taxonomy" id="3076557"/>
    <lineage>
        <taxon>Bacteria</taxon>
        <taxon>Pseudomonadati</taxon>
        <taxon>Pseudomonadota</taxon>
        <taxon>Alphaproteobacteria</taxon>
        <taxon>Rhodobacterales</taxon>
        <taxon>Paracoccaceae</taxon>
        <taxon>Thioclava</taxon>
    </lineage>
</organism>
<keyword evidence="3" id="KW-1185">Reference proteome</keyword>
<dbReference type="Proteomes" id="UP001623290">
    <property type="component" value="Chromosome"/>
</dbReference>